<gene>
    <name evidence="1" type="ORF">BC008_08095</name>
</gene>
<accession>A0A0V7ZBU3</accession>
<evidence type="ECO:0000313" key="1">
    <source>
        <dbReference type="EMBL" id="KST61984.1"/>
    </source>
</evidence>
<dbReference type="EMBL" id="LMTZ01000166">
    <property type="protein sequence ID" value="KST61984.1"/>
    <property type="molecule type" value="Genomic_DNA"/>
</dbReference>
<reference evidence="1 2" key="1">
    <citation type="journal article" date="2015" name="Genome Announc.">
        <title>Draft Genome of the Euendolithic (true boring) Cyanobacterium Mastigocoleus testarum strain BC008.</title>
        <authorList>
            <person name="Guida B.S."/>
            <person name="Garcia-Pichel F."/>
        </authorList>
    </citation>
    <scope>NUCLEOTIDE SEQUENCE [LARGE SCALE GENOMIC DNA]</scope>
    <source>
        <strain evidence="1 2">BC008</strain>
    </source>
</reference>
<keyword evidence="2" id="KW-1185">Reference proteome</keyword>
<dbReference type="Proteomes" id="UP000053372">
    <property type="component" value="Unassembled WGS sequence"/>
</dbReference>
<proteinExistence type="predicted"/>
<organism evidence="1 2">
    <name type="scientific">Mastigocoleus testarum BC008</name>
    <dbReference type="NCBI Taxonomy" id="371196"/>
    <lineage>
        <taxon>Bacteria</taxon>
        <taxon>Bacillati</taxon>
        <taxon>Cyanobacteriota</taxon>
        <taxon>Cyanophyceae</taxon>
        <taxon>Nostocales</taxon>
        <taxon>Hapalosiphonaceae</taxon>
        <taxon>Mastigocoleus</taxon>
    </lineage>
</organism>
<dbReference type="AlphaFoldDB" id="A0A0V7ZBU3"/>
<evidence type="ECO:0000313" key="2">
    <source>
        <dbReference type="Proteomes" id="UP000053372"/>
    </source>
</evidence>
<comment type="caution">
    <text evidence="1">The sequence shown here is derived from an EMBL/GenBank/DDBJ whole genome shotgun (WGS) entry which is preliminary data.</text>
</comment>
<name>A0A0V7ZBU3_9CYAN</name>
<dbReference type="OrthoDB" id="495086at2"/>
<protein>
    <submittedName>
        <fullName evidence="1">Uncharacterized protein</fullName>
    </submittedName>
</protein>
<sequence length="197" mass="22429">MNKTHFFKIALLLVMSLGSIAIVGGSFNLNPSLFKQAFNNDGRSERITDVSRYEEIRSSIWSQQELVKHFPAVISSNASNTKFIYYPGNLQGGSFLQLKMKLPQTRIKQLLAQYRQISQRKYQGGNTNDHLNQKDGLPTTFFYTGDDDVESFPPTYEILVLGARDKGNASFKWNHGNSYGIAIDRFASEIVYWAEVW</sequence>